<dbReference type="OrthoDB" id="364470at2759"/>
<evidence type="ECO:0000313" key="3">
    <source>
        <dbReference type="Proteomes" id="UP000186804"/>
    </source>
</evidence>
<organism evidence="2 3">
    <name type="scientific">Cryptosporidium andersoni</name>
    <dbReference type="NCBI Taxonomy" id="117008"/>
    <lineage>
        <taxon>Eukaryota</taxon>
        <taxon>Sar</taxon>
        <taxon>Alveolata</taxon>
        <taxon>Apicomplexa</taxon>
        <taxon>Conoidasida</taxon>
        <taxon>Coccidia</taxon>
        <taxon>Eucoccidiorida</taxon>
        <taxon>Eimeriorina</taxon>
        <taxon>Cryptosporidiidae</taxon>
        <taxon>Cryptosporidium</taxon>
    </lineage>
</organism>
<dbReference type="GO" id="GO:0006406">
    <property type="term" value="P:mRNA export from nucleus"/>
    <property type="evidence" value="ECO:0007669"/>
    <property type="project" value="InterPro"/>
</dbReference>
<dbReference type="InterPro" id="IPR007834">
    <property type="entry name" value="DSS1_SEM1"/>
</dbReference>
<name>A0A1J4MET0_9CRYT</name>
<gene>
    <name evidence="2" type="ORF">cand_031500</name>
</gene>
<dbReference type="GeneID" id="92367334"/>
<dbReference type="SMART" id="SM01385">
    <property type="entry name" value="DSS1_SEM1"/>
    <property type="match status" value="1"/>
</dbReference>
<dbReference type="RefSeq" id="XP_067066868.1">
    <property type="nucleotide sequence ID" value="XM_067213376.1"/>
</dbReference>
<keyword evidence="3" id="KW-1185">Reference proteome</keyword>
<protein>
    <submittedName>
        <fullName evidence="2">Uncharacterized protein</fullName>
    </submittedName>
</protein>
<dbReference type="AlphaFoldDB" id="A0A1J4MET0"/>
<dbReference type="EMBL" id="LRBS01000120">
    <property type="protein sequence ID" value="OII71971.1"/>
    <property type="molecule type" value="Genomic_DNA"/>
</dbReference>
<proteinExistence type="inferred from homology"/>
<dbReference type="GO" id="GO:0043248">
    <property type="term" value="P:proteasome assembly"/>
    <property type="evidence" value="ECO:0007669"/>
    <property type="project" value="InterPro"/>
</dbReference>
<dbReference type="Proteomes" id="UP000186804">
    <property type="component" value="Unassembled WGS sequence"/>
</dbReference>
<accession>A0A1J4MET0</accession>
<comment type="caution">
    <text evidence="2">The sequence shown here is derived from an EMBL/GenBank/DDBJ whole genome shotgun (WGS) entry which is preliminary data.</text>
</comment>
<dbReference type="GO" id="GO:0008541">
    <property type="term" value="C:proteasome regulatory particle, lid subcomplex"/>
    <property type="evidence" value="ECO:0007669"/>
    <property type="project" value="InterPro"/>
</dbReference>
<dbReference type="VEuPathDB" id="CryptoDB:cand_031500"/>
<evidence type="ECO:0000256" key="1">
    <source>
        <dbReference type="ARBA" id="ARBA00034491"/>
    </source>
</evidence>
<reference evidence="2 3" key="1">
    <citation type="submission" date="2016-10" db="EMBL/GenBank/DDBJ databases">
        <title>Reductive evolution of mitochondrial metabolism and differential evolution of invasion-related proteins in Cryptosporidium.</title>
        <authorList>
            <person name="Liu S."/>
            <person name="Roellig D.M."/>
            <person name="Guo Y."/>
            <person name="Li N."/>
            <person name="Frace M.A."/>
            <person name="Tang K."/>
            <person name="Zhang L."/>
            <person name="Feng Y."/>
            <person name="Xiao L."/>
        </authorList>
    </citation>
    <scope>NUCLEOTIDE SEQUENCE [LARGE SCALE GENOMIC DNA]</scope>
    <source>
        <strain evidence="2">30847</strain>
    </source>
</reference>
<sequence length="84" mass="10348">MEMSNENQHDETFLFDEREDELEEFDNLENLETQIDPDVNEWDEDWDVTGWDDEDMDDEFTKQLHNELQEFEKMQRLSSDQLQK</sequence>
<evidence type="ECO:0000313" key="2">
    <source>
        <dbReference type="EMBL" id="OII71971.1"/>
    </source>
</evidence>
<comment type="similarity">
    <text evidence="1">Belongs to the DSS1/SEM1 family.</text>
</comment>